<evidence type="ECO:0000313" key="1">
    <source>
        <dbReference type="EMBL" id="KUP04373.1"/>
    </source>
</evidence>
<organism evidence="1 2">
    <name type="scientific">Bacillus coahuilensis p1.1.43</name>
    <dbReference type="NCBI Taxonomy" id="1150625"/>
    <lineage>
        <taxon>Bacteria</taxon>
        <taxon>Bacillati</taxon>
        <taxon>Bacillota</taxon>
        <taxon>Bacilli</taxon>
        <taxon>Bacillales</taxon>
        <taxon>Bacillaceae</taxon>
        <taxon>Bacillus</taxon>
    </lineage>
</organism>
<proteinExistence type="predicted"/>
<sequence>MGGISVEVGGIEWLVVAESPLVTRGGRKRRGWAFFTKEVGGILVEVGASEWLVVAESPFVPSGGRKCR</sequence>
<dbReference type="EMBL" id="LDYG01000051">
    <property type="protein sequence ID" value="KUP04373.1"/>
    <property type="molecule type" value="Genomic_DNA"/>
</dbReference>
<keyword evidence="2" id="KW-1185">Reference proteome</keyword>
<feature type="non-terminal residue" evidence="1">
    <location>
        <position position="68"/>
    </location>
</feature>
<dbReference type="Proteomes" id="UP000074108">
    <property type="component" value="Unassembled WGS sequence"/>
</dbReference>
<name>A0A147K4K0_9BACI</name>
<evidence type="ECO:0000313" key="2">
    <source>
        <dbReference type="Proteomes" id="UP000074108"/>
    </source>
</evidence>
<dbReference type="STRING" id="1150625.Q75_15340"/>
<reference evidence="1 2" key="1">
    <citation type="journal article" date="2016" name="Front. Microbiol.">
        <title>Microevolution Analysis of Bacillus coahuilensis Unveils Differences in Phosphorus Acquisition Strategies and Their Regulation.</title>
        <authorList>
            <person name="Gomez-Lunar Z."/>
            <person name="Hernandez-Gonzalez I."/>
            <person name="Rodriguez-Torres M.D."/>
            <person name="Souza V."/>
            <person name="Olmedo-Alvarez G."/>
        </authorList>
    </citation>
    <scope>NUCLEOTIDE SEQUENCE [LARGE SCALE GENOMIC DNA]</scope>
    <source>
        <strain evidence="2">p1.1.43</strain>
    </source>
</reference>
<dbReference type="AlphaFoldDB" id="A0A147K4K0"/>
<dbReference type="PATRIC" id="fig|1150625.3.peg.3200"/>
<protein>
    <submittedName>
        <fullName evidence="1">Uncharacterized protein</fullName>
    </submittedName>
</protein>
<accession>A0A147K4K0</accession>
<gene>
    <name evidence="1" type="ORF">Q75_15340</name>
</gene>
<comment type="caution">
    <text evidence="1">The sequence shown here is derived from an EMBL/GenBank/DDBJ whole genome shotgun (WGS) entry which is preliminary data.</text>
</comment>